<name>X1MAL3_9ZZZZ</name>
<comment type="caution">
    <text evidence="2">The sequence shown here is derived from an EMBL/GenBank/DDBJ whole genome shotgun (WGS) entry which is preliminary data.</text>
</comment>
<accession>X1MAL3</accession>
<organism evidence="2">
    <name type="scientific">marine sediment metagenome</name>
    <dbReference type="NCBI Taxonomy" id="412755"/>
    <lineage>
        <taxon>unclassified sequences</taxon>
        <taxon>metagenomes</taxon>
        <taxon>ecological metagenomes</taxon>
    </lineage>
</organism>
<sequence length="116" mass="13264">MKCCYKCGEQWTRQEQPGFKETCPGCMSYLHACVNCRLYNPSADRCSSITAECTGDRDGLNYCEEFQFRDMPNKSAHRTSSGGRQKTLGLERSGRKDEPLRKRSSAARSKFDQLFE</sequence>
<dbReference type="AlphaFoldDB" id="X1MAL3"/>
<gene>
    <name evidence="2" type="ORF">S06H3_16150</name>
</gene>
<evidence type="ECO:0000256" key="1">
    <source>
        <dbReference type="SAM" id="MobiDB-lite"/>
    </source>
</evidence>
<dbReference type="EMBL" id="BARV01007980">
    <property type="protein sequence ID" value="GAI15121.1"/>
    <property type="molecule type" value="Genomic_DNA"/>
</dbReference>
<evidence type="ECO:0000313" key="2">
    <source>
        <dbReference type="EMBL" id="GAI15121.1"/>
    </source>
</evidence>
<feature type="compositionally biased region" description="Basic and acidic residues" evidence="1">
    <location>
        <begin position="92"/>
        <end position="101"/>
    </location>
</feature>
<feature type="region of interest" description="Disordered" evidence="1">
    <location>
        <begin position="73"/>
        <end position="116"/>
    </location>
</feature>
<proteinExistence type="predicted"/>
<reference evidence="2" key="1">
    <citation type="journal article" date="2014" name="Front. Microbiol.">
        <title>High frequency of phylogenetically diverse reductive dehalogenase-homologous genes in deep subseafloor sedimentary metagenomes.</title>
        <authorList>
            <person name="Kawai M."/>
            <person name="Futagami T."/>
            <person name="Toyoda A."/>
            <person name="Takaki Y."/>
            <person name="Nishi S."/>
            <person name="Hori S."/>
            <person name="Arai W."/>
            <person name="Tsubouchi T."/>
            <person name="Morono Y."/>
            <person name="Uchiyama I."/>
            <person name="Ito T."/>
            <person name="Fujiyama A."/>
            <person name="Inagaki F."/>
            <person name="Takami H."/>
        </authorList>
    </citation>
    <scope>NUCLEOTIDE SEQUENCE</scope>
    <source>
        <strain evidence="2">Expedition CK06-06</strain>
    </source>
</reference>
<protein>
    <submittedName>
        <fullName evidence="2">Uncharacterized protein</fullName>
    </submittedName>
</protein>